<dbReference type="InterPro" id="IPR005002">
    <property type="entry name" value="PMM"/>
</dbReference>
<dbReference type="UniPathway" id="UPA00126">
    <property type="reaction ID" value="UER00424"/>
</dbReference>
<evidence type="ECO:0000256" key="2">
    <source>
        <dbReference type="PIRSR" id="PIRSR605002-3"/>
    </source>
</evidence>
<protein>
    <recommendedName>
        <fullName evidence="3">Phosphomannomutase</fullName>
        <ecNumber evidence="3">5.4.2.8</ecNumber>
    </recommendedName>
</protein>
<feature type="binding site" evidence="2">
    <location>
        <position position="44"/>
    </location>
    <ligand>
        <name>Mg(2+)</name>
        <dbReference type="ChEBI" id="CHEBI:18420"/>
        <label>1</label>
    </ligand>
</feature>
<keyword evidence="2" id="KW-0460">Magnesium</keyword>
<evidence type="ECO:0000313" key="4">
    <source>
        <dbReference type="EMBL" id="OTF69472.1"/>
    </source>
</evidence>
<dbReference type="InterPro" id="IPR023214">
    <property type="entry name" value="HAD_sf"/>
</dbReference>
<dbReference type="InterPro" id="IPR036412">
    <property type="entry name" value="HAD-like_sf"/>
</dbReference>
<keyword evidence="3" id="KW-0963">Cytoplasm</keyword>
<dbReference type="OrthoDB" id="10264771at2759"/>
<dbReference type="GO" id="GO:0009298">
    <property type="term" value="P:GDP-mannose biosynthetic process"/>
    <property type="evidence" value="ECO:0007669"/>
    <property type="project" value="UniProtKB-UniPathway"/>
</dbReference>
<feature type="binding site" evidence="1">
    <location>
        <position position="17"/>
    </location>
    <ligand>
        <name>alpha-D-mannose 1-phosphate</name>
        <dbReference type="ChEBI" id="CHEBI:58409"/>
    </ligand>
</feature>
<evidence type="ECO:0000256" key="1">
    <source>
        <dbReference type="PIRSR" id="PIRSR605002-2"/>
    </source>
</evidence>
<dbReference type="GO" id="GO:0006013">
    <property type="term" value="P:mannose metabolic process"/>
    <property type="evidence" value="ECO:0007669"/>
    <property type="project" value="TreeGrafter"/>
</dbReference>
<dbReference type="EMBL" id="MUJZ01070324">
    <property type="protein sequence ID" value="OTF69472.1"/>
    <property type="molecule type" value="Genomic_DNA"/>
</dbReference>
<feature type="binding site" evidence="2">
    <location>
        <position position="56"/>
    </location>
    <ligand>
        <name>Mg(2+)</name>
        <dbReference type="ChEBI" id="CHEBI:18420"/>
        <label>1</label>
    </ligand>
</feature>
<dbReference type="EC" id="5.4.2.8" evidence="3"/>
<dbReference type="GO" id="GO:0004615">
    <property type="term" value="F:phosphomannomutase activity"/>
    <property type="evidence" value="ECO:0007669"/>
    <property type="project" value="UniProtKB-EC"/>
</dbReference>
<sequence length="81" mass="9824">MIDDFRKEFDGTDIEMDYVIGWDKRFCLRFIPDDHYDRIYFFGDRCTPNGNDYALYSHERTIGHSVTNPDDTRQKLEKLFF</sequence>
<dbReference type="AlphaFoldDB" id="A0A1Y3AM00"/>
<evidence type="ECO:0000313" key="5">
    <source>
        <dbReference type="Proteomes" id="UP000194236"/>
    </source>
</evidence>
<dbReference type="SUPFAM" id="SSF56784">
    <property type="entry name" value="HAD-like"/>
    <property type="match status" value="1"/>
</dbReference>
<dbReference type="Gene3D" id="3.40.50.1000">
    <property type="entry name" value="HAD superfamily/HAD-like"/>
    <property type="match status" value="1"/>
</dbReference>
<name>A0A1Y3AM00_EURMA</name>
<evidence type="ECO:0000256" key="3">
    <source>
        <dbReference type="RuleBase" id="RU361118"/>
    </source>
</evidence>
<comment type="function">
    <text evidence="3">Involved in the synthesis of the GDP-mannose and dolichol-phosphate-mannose required for a number of critical mannosyl transfer reactions.</text>
</comment>
<feature type="binding site" evidence="2">
    <location>
        <position position="61"/>
    </location>
    <ligand>
        <name>Mg(2+)</name>
        <dbReference type="ChEBI" id="CHEBI:18420"/>
        <label>1</label>
    </ligand>
</feature>
<gene>
    <name evidence="4" type="ORF">BLA29_014960</name>
</gene>
<dbReference type="GO" id="GO:0006487">
    <property type="term" value="P:protein N-linked glycosylation"/>
    <property type="evidence" value="ECO:0007669"/>
    <property type="project" value="TreeGrafter"/>
</dbReference>
<keyword evidence="2" id="KW-0479">Metal-binding</keyword>
<comment type="similarity">
    <text evidence="3">Belongs to the eukaryotic PMM family.</text>
</comment>
<proteinExistence type="inferred from homology"/>
<accession>A0A1Y3AM00</accession>
<keyword evidence="3" id="KW-0413">Isomerase</keyword>
<dbReference type="Proteomes" id="UP000194236">
    <property type="component" value="Unassembled WGS sequence"/>
</dbReference>
<dbReference type="GO" id="GO:0046872">
    <property type="term" value="F:metal ion binding"/>
    <property type="evidence" value="ECO:0007669"/>
    <property type="project" value="UniProtKB-KW"/>
</dbReference>
<dbReference type="Pfam" id="PF03332">
    <property type="entry name" value="PMM"/>
    <property type="match status" value="1"/>
</dbReference>
<comment type="catalytic activity">
    <reaction evidence="3">
        <text>alpha-D-mannose 1-phosphate = D-mannose 6-phosphate</text>
        <dbReference type="Rhea" id="RHEA:11140"/>
        <dbReference type="ChEBI" id="CHEBI:58409"/>
        <dbReference type="ChEBI" id="CHEBI:58735"/>
        <dbReference type="EC" id="5.4.2.8"/>
    </reaction>
</comment>
<keyword evidence="5" id="KW-1185">Reference proteome</keyword>
<dbReference type="PANTHER" id="PTHR10466">
    <property type="entry name" value="PHOSPHOMANNOMUTASE"/>
    <property type="match status" value="1"/>
</dbReference>
<comment type="cofactor">
    <cofactor evidence="2">
        <name>Mg(2+)</name>
        <dbReference type="ChEBI" id="CHEBI:18420"/>
    </cofactor>
</comment>
<comment type="subcellular location">
    <subcellularLocation>
        <location evidence="3">Cytoplasm</location>
    </subcellularLocation>
</comment>
<comment type="caution">
    <text evidence="4">The sequence shown here is derived from an EMBL/GenBank/DDBJ whole genome shotgun (WGS) entry which is preliminary data.</text>
</comment>
<reference evidence="4 5" key="1">
    <citation type="submission" date="2017-03" db="EMBL/GenBank/DDBJ databases">
        <title>Genome Survey of Euroglyphus maynei.</title>
        <authorList>
            <person name="Arlian L.G."/>
            <person name="Morgan M.S."/>
            <person name="Rider S.D."/>
        </authorList>
    </citation>
    <scope>NUCLEOTIDE SEQUENCE [LARGE SCALE GENOMIC DNA]</scope>
    <source>
        <strain evidence="4">Arlian Lab</strain>
        <tissue evidence="4">Whole body</tissue>
    </source>
</reference>
<organism evidence="4 5">
    <name type="scientific">Euroglyphus maynei</name>
    <name type="common">Mayne's house dust mite</name>
    <dbReference type="NCBI Taxonomy" id="6958"/>
    <lineage>
        <taxon>Eukaryota</taxon>
        <taxon>Metazoa</taxon>
        <taxon>Ecdysozoa</taxon>
        <taxon>Arthropoda</taxon>
        <taxon>Chelicerata</taxon>
        <taxon>Arachnida</taxon>
        <taxon>Acari</taxon>
        <taxon>Acariformes</taxon>
        <taxon>Sarcoptiformes</taxon>
        <taxon>Astigmata</taxon>
        <taxon>Psoroptidia</taxon>
        <taxon>Analgoidea</taxon>
        <taxon>Pyroglyphidae</taxon>
        <taxon>Pyroglyphinae</taxon>
        <taxon>Euroglyphus</taxon>
    </lineage>
</organism>
<dbReference type="GO" id="GO:0005829">
    <property type="term" value="C:cytosol"/>
    <property type="evidence" value="ECO:0007669"/>
    <property type="project" value="TreeGrafter"/>
</dbReference>
<comment type="pathway">
    <text evidence="3">Nucleotide-sugar biosynthesis; GDP-alpha-D-mannose biosynthesis; alpha-D-mannose 1-phosphate from D-fructose 6-phosphate: step 2/2.</text>
</comment>
<dbReference type="PANTHER" id="PTHR10466:SF0">
    <property type="entry name" value="PHOSPHOMANNOMUTASE"/>
    <property type="match status" value="1"/>
</dbReference>
<comment type="subunit">
    <text evidence="3">Homodimer.</text>
</comment>